<dbReference type="Proteomes" id="UP000812270">
    <property type="component" value="Unassembled WGS sequence"/>
</dbReference>
<feature type="domain" description="Response regulatory" evidence="3">
    <location>
        <begin position="4"/>
        <end position="120"/>
    </location>
</feature>
<dbReference type="PANTHER" id="PTHR44591">
    <property type="entry name" value="STRESS RESPONSE REGULATOR PROTEIN 1"/>
    <property type="match status" value="1"/>
</dbReference>
<gene>
    <name evidence="4" type="ORF">KTO63_07940</name>
</gene>
<keyword evidence="1 2" id="KW-0597">Phosphoprotein</keyword>
<feature type="modified residue" description="4-aspartylphosphate" evidence="2">
    <location>
        <position position="53"/>
    </location>
</feature>
<dbReference type="AlphaFoldDB" id="A0A9E2SBX3"/>
<keyword evidence="5" id="KW-1185">Reference proteome</keyword>
<evidence type="ECO:0000256" key="2">
    <source>
        <dbReference type="PROSITE-ProRule" id="PRU00169"/>
    </source>
</evidence>
<dbReference type="GO" id="GO:0000160">
    <property type="term" value="P:phosphorelay signal transduction system"/>
    <property type="evidence" value="ECO:0007669"/>
    <property type="project" value="InterPro"/>
</dbReference>
<evidence type="ECO:0000259" key="3">
    <source>
        <dbReference type="PROSITE" id="PS50110"/>
    </source>
</evidence>
<dbReference type="CDD" id="cd00156">
    <property type="entry name" value="REC"/>
    <property type="match status" value="1"/>
</dbReference>
<dbReference type="PANTHER" id="PTHR44591:SF3">
    <property type="entry name" value="RESPONSE REGULATORY DOMAIN-CONTAINING PROTEIN"/>
    <property type="match status" value="1"/>
</dbReference>
<dbReference type="Pfam" id="PF00072">
    <property type="entry name" value="Response_reg"/>
    <property type="match status" value="1"/>
</dbReference>
<comment type="caution">
    <text evidence="4">The sequence shown here is derived from an EMBL/GenBank/DDBJ whole genome shotgun (WGS) entry which is preliminary data.</text>
</comment>
<organism evidence="4 5">
    <name type="scientific">Pinibacter aurantiacus</name>
    <dbReference type="NCBI Taxonomy" id="2851599"/>
    <lineage>
        <taxon>Bacteria</taxon>
        <taxon>Pseudomonadati</taxon>
        <taxon>Bacteroidota</taxon>
        <taxon>Chitinophagia</taxon>
        <taxon>Chitinophagales</taxon>
        <taxon>Chitinophagaceae</taxon>
        <taxon>Pinibacter</taxon>
    </lineage>
</organism>
<dbReference type="SMART" id="SM00448">
    <property type="entry name" value="REC"/>
    <property type="match status" value="1"/>
</dbReference>
<dbReference type="PROSITE" id="PS50110">
    <property type="entry name" value="RESPONSE_REGULATORY"/>
    <property type="match status" value="1"/>
</dbReference>
<evidence type="ECO:0000313" key="5">
    <source>
        <dbReference type="Proteomes" id="UP000812270"/>
    </source>
</evidence>
<dbReference type="EMBL" id="JAHSPG010000003">
    <property type="protein sequence ID" value="MBV4357070.1"/>
    <property type="molecule type" value="Genomic_DNA"/>
</dbReference>
<proteinExistence type="predicted"/>
<accession>A0A9E2SBX3</accession>
<sequence length="133" mass="14752">MKRTILAVDGSKAIRFLLQNVFERKYKVVTASDAASAMYWLSRNELPDAIIADPQLPDTENWELLEHLKSSGLYSDIPLIVLSSLNKAVIAAKCDELGVAQHFSQPFNPVDLVNCVDKMFTGINKSTTKLKAV</sequence>
<evidence type="ECO:0000256" key="1">
    <source>
        <dbReference type="ARBA" id="ARBA00022553"/>
    </source>
</evidence>
<evidence type="ECO:0000313" key="4">
    <source>
        <dbReference type="EMBL" id="MBV4357070.1"/>
    </source>
</evidence>
<reference evidence="4" key="1">
    <citation type="submission" date="2021-06" db="EMBL/GenBank/DDBJ databases">
        <authorList>
            <person name="Huq M.A."/>
        </authorList>
    </citation>
    <scope>NUCLEOTIDE SEQUENCE</scope>
    <source>
        <strain evidence="4">MAH-26</strain>
    </source>
</reference>
<dbReference type="InterPro" id="IPR001789">
    <property type="entry name" value="Sig_transdc_resp-reg_receiver"/>
</dbReference>
<name>A0A9E2SBX3_9BACT</name>
<dbReference type="InterPro" id="IPR050595">
    <property type="entry name" value="Bact_response_regulator"/>
</dbReference>
<protein>
    <submittedName>
        <fullName evidence="4">Response regulator</fullName>
    </submittedName>
</protein>
<dbReference type="RefSeq" id="WP_217790689.1">
    <property type="nucleotide sequence ID" value="NZ_JAHSPG010000003.1"/>
</dbReference>